<keyword evidence="2" id="KW-0012">Acyltransferase</keyword>
<evidence type="ECO:0000313" key="3">
    <source>
        <dbReference type="Proteomes" id="UP000255125"/>
    </source>
</evidence>
<dbReference type="EMBL" id="UGUS01000002">
    <property type="protein sequence ID" value="SUD30173.1"/>
    <property type="molecule type" value="Genomic_DNA"/>
</dbReference>
<organism evidence="2 3">
    <name type="scientific">Pseudomonas fluorescens</name>
    <dbReference type="NCBI Taxonomy" id="294"/>
    <lineage>
        <taxon>Bacteria</taxon>
        <taxon>Pseudomonadati</taxon>
        <taxon>Pseudomonadota</taxon>
        <taxon>Gammaproteobacteria</taxon>
        <taxon>Pseudomonadales</taxon>
        <taxon>Pseudomonadaceae</taxon>
        <taxon>Pseudomonas</taxon>
    </lineage>
</organism>
<evidence type="ECO:0000259" key="1">
    <source>
        <dbReference type="Pfam" id="PF19040"/>
    </source>
</evidence>
<name>A0A379ICY8_PSEFL</name>
<dbReference type="InterPro" id="IPR043968">
    <property type="entry name" value="SGNH"/>
</dbReference>
<reference evidence="2 3" key="1">
    <citation type="submission" date="2018-06" db="EMBL/GenBank/DDBJ databases">
        <authorList>
            <consortium name="Pathogen Informatics"/>
            <person name="Doyle S."/>
        </authorList>
    </citation>
    <scope>NUCLEOTIDE SEQUENCE [LARGE SCALE GENOMIC DNA]</scope>
    <source>
        <strain evidence="2 3">NCTC10392</strain>
    </source>
</reference>
<dbReference type="Pfam" id="PF19040">
    <property type="entry name" value="SGNH"/>
    <property type="match status" value="1"/>
</dbReference>
<proteinExistence type="predicted"/>
<gene>
    <name evidence="2" type="ORF">NCTC10392_02084</name>
</gene>
<protein>
    <submittedName>
        <fullName evidence="2">Putative lipopolysaccharide modification acyltransferase</fullName>
    </submittedName>
</protein>
<accession>A0A379ICY8</accession>
<keyword evidence="2" id="KW-0808">Transferase</keyword>
<dbReference type="AlphaFoldDB" id="A0A379ICY8"/>
<feature type="domain" description="SGNH" evidence="1">
    <location>
        <begin position="31"/>
        <end position="146"/>
    </location>
</feature>
<dbReference type="GO" id="GO:0016746">
    <property type="term" value="F:acyltransferase activity"/>
    <property type="evidence" value="ECO:0007669"/>
    <property type="project" value="UniProtKB-KW"/>
</dbReference>
<dbReference type="Proteomes" id="UP000255125">
    <property type="component" value="Unassembled WGS sequence"/>
</dbReference>
<sequence>MSVRISVESLSGCAWNGCPSQRGIRRHDSVNNLKELAHVATESGVKKVIVVGPVPRFDQNLYQLVTRKYWSQTPRRISGNLLPVPLETDKVLTQRYAEGAGGFEYLSAINVFCDQDGCLTYLGDDRKTGLVTFDYGHLTSMASVFFAEKALGPLILKKLIETGYNSRPSN</sequence>
<evidence type="ECO:0000313" key="2">
    <source>
        <dbReference type="EMBL" id="SUD30173.1"/>
    </source>
</evidence>
<dbReference type="RefSeq" id="WP_181883206.1">
    <property type="nucleotide sequence ID" value="NZ_UGUS01000002.1"/>
</dbReference>